<keyword evidence="12" id="KW-1185">Reference proteome</keyword>
<evidence type="ECO:0000313" key="12">
    <source>
        <dbReference type="Proteomes" id="UP001186944"/>
    </source>
</evidence>
<evidence type="ECO:0000259" key="9">
    <source>
        <dbReference type="Pfam" id="PF02270"/>
    </source>
</evidence>
<reference evidence="11" key="1">
    <citation type="submission" date="2019-08" db="EMBL/GenBank/DDBJ databases">
        <title>The improved chromosome-level genome for the pearl oyster Pinctada fucata martensii using PacBio sequencing and Hi-C.</title>
        <authorList>
            <person name="Zheng Z."/>
        </authorList>
    </citation>
    <scope>NUCLEOTIDE SEQUENCE</scope>
    <source>
        <strain evidence="11">ZZ-2019</strain>
        <tissue evidence="11">Adductor muscle</tissue>
    </source>
</reference>
<evidence type="ECO:0000259" key="10">
    <source>
        <dbReference type="Pfam" id="PF17683"/>
    </source>
</evidence>
<accession>A0AA88Y7X7</accession>
<keyword evidence="5" id="KW-0238">DNA-binding</keyword>
<dbReference type="AlphaFoldDB" id="A0AA88Y7X7"/>
<feature type="domain" description="TFIIF beta subunit N-terminal" evidence="10">
    <location>
        <begin position="23"/>
        <end position="160"/>
    </location>
</feature>
<keyword evidence="4" id="KW-0805">Transcription regulation</keyword>
<dbReference type="InterPro" id="IPR040504">
    <property type="entry name" value="TFIIF_beta_N"/>
</dbReference>
<evidence type="ECO:0000256" key="5">
    <source>
        <dbReference type="ARBA" id="ARBA00023125"/>
    </source>
</evidence>
<proteinExistence type="inferred from homology"/>
<name>A0AA88Y7X7_PINIB</name>
<dbReference type="CDD" id="cd07980">
    <property type="entry name" value="TFIIF_beta"/>
    <property type="match status" value="1"/>
</dbReference>
<dbReference type="InterPro" id="IPR036388">
    <property type="entry name" value="WH-like_DNA-bd_sf"/>
</dbReference>
<dbReference type="SUPFAM" id="SSF50916">
    <property type="entry name" value="Rap30/74 interaction domains"/>
    <property type="match status" value="1"/>
</dbReference>
<dbReference type="Pfam" id="PF02270">
    <property type="entry name" value="TFIIF_beta"/>
    <property type="match status" value="1"/>
</dbReference>
<protein>
    <recommendedName>
        <fullName evidence="3">General transcription factor IIF subunit 2</fullName>
    </recommendedName>
    <alternativeName>
        <fullName evidence="8">Transcription initiation factor IIF subunit beta</fullName>
    </alternativeName>
</protein>
<evidence type="ECO:0000256" key="4">
    <source>
        <dbReference type="ARBA" id="ARBA00023015"/>
    </source>
</evidence>
<dbReference type="GO" id="GO:0005674">
    <property type="term" value="C:transcription factor TFIIF complex"/>
    <property type="evidence" value="ECO:0007669"/>
    <property type="project" value="InterPro"/>
</dbReference>
<evidence type="ECO:0000256" key="6">
    <source>
        <dbReference type="ARBA" id="ARBA00023163"/>
    </source>
</evidence>
<dbReference type="SUPFAM" id="SSF46785">
    <property type="entry name" value="Winged helix' DNA-binding domain"/>
    <property type="match status" value="1"/>
</dbReference>
<evidence type="ECO:0000256" key="1">
    <source>
        <dbReference type="ARBA" id="ARBA00004123"/>
    </source>
</evidence>
<dbReference type="Pfam" id="PF17683">
    <property type="entry name" value="TFIIF_beta_N"/>
    <property type="match status" value="1"/>
</dbReference>
<comment type="subcellular location">
    <subcellularLocation>
        <location evidence="1">Nucleus</location>
    </subcellularLocation>
</comment>
<gene>
    <name evidence="11" type="ORF">FSP39_003634</name>
</gene>
<comment type="caution">
    <text evidence="11">The sequence shown here is derived from an EMBL/GenBank/DDBJ whole genome shotgun (WGS) entry which is preliminary data.</text>
</comment>
<evidence type="ECO:0000256" key="8">
    <source>
        <dbReference type="ARBA" id="ARBA00033388"/>
    </source>
</evidence>
<dbReference type="GO" id="GO:0003677">
    <property type="term" value="F:DNA binding"/>
    <property type="evidence" value="ECO:0007669"/>
    <property type="project" value="UniProtKB-KW"/>
</dbReference>
<evidence type="ECO:0000313" key="11">
    <source>
        <dbReference type="EMBL" id="KAK3094580.1"/>
    </source>
</evidence>
<sequence>MSVPQNVEKAHEAKAVELGAAGRGVWLVKVPKYLSEKWKKAPASCEVGQMKITRSKFPGKKPDVVFSLDESLAKAGPGETACPREHRMVLTGLGNQNLVIFSETPVMVKSESSTGVVSEVASERLGIEGKVIQRADCRPEADNNYLKLKRLQLEARNKPQREVKQLDTVVHNYKPIPANFNTKDKSKEVAKRQRAEKEQVMDLLFKAFEKHQYYNVKDLVNITKQPITYLKEILKEICVYNMKAPHRNMWELKPEYRHYKDGEQAT</sequence>
<dbReference type="PANTHER" id="PTHR10445">
    <property type="entry name" value="GENERAL TRANSCRIPTION FACTOR IIF SUBUNIT 2"/>
    <property type="match status" value="1"/>
</dbReference>
<organism evidence="11 12">
    <name type="scientific">Pinctada imbricata</name>
    <name type="common">Atlantic pearl-oyster</name>
    <name type="synonym">Pinctada martensii</name>
    <dbReference type="NCBI Taxonomy" id="66713"/>
    <lineage>
        <taxon>Eukaryota</taxon>
        <taxon>Metazoa</taxon>
        <taxon>Spiralia</taxon>
        <taxon>Lophotrochozoa</taxon>
        <taxon>Mollusca</taxon>
        <taxon>Bivalvia</taxon>
        <taxon>Autobranchia</taxon>
        <taxon>Pteriomorphia</taxon>
        <taxon>Pterioida</taxon>
        <taxon>Pterioidea</taxon>
        <taxon>Pteriidae</taxon>
        <taxon>Pinctada</taxon>
    </lineage>
</organism>
<dbReference type="InterPro" id="IPR040450">
    <property type="entry name" value="TFIIF_beta_HTH"/>
</dbReference>
<feature type="domain" description="TFIIF beta subunit HTH" evidence="9">
    <location>
        <begin position="194"/>
        <end position="257"/>
    </location>
</feature>
<evidence type="ECO:0000256" key="2">
    <source>
        <dbReference type="ARBA" id="ARBA00009543"/>
    </source>
</evidence>
<dbReference type="GO" id="GO:0006368">
    <property type="term" value="P:transcription elongation by RNA polymerase II"/>
    <property type="evidence" value="ECO:0007669"/>
    <property type="project" value="UniProtKB-ARBA"/>
</dbReference>
<dbReference type="Gene3D" id="1.10.10.10">
    <property type="entry name" value="Winged helix-like DNA-binding domain superfamily/Winged helix DNA-binding domain"/>
    <property type="match status" value="1"/>
</dbReference>
<evidence type="ECO:0000256" key="3">
    <source>
        <dbReference type="ARBA" id="ARBA00020815"/>
    </source>
</evidence>
<dbReference type="PANTHER" id="PTHR10445:SF0">
    <property type="entry name" value="GENERAL TRANSCRIPTION FACTOR IIF SUBUNIT 2"/>
    <property type="match status" value="1"/>
</dbReference>
<dbReference type="Proteomes" id="UP001186944">
    <property type="component" value="Unassembled WGS sequence"/>
</dbReference>
<dbReference type="EMBL" id="VSWD01000008">
    <property type="protein sequence ID" value="KAK3094580.1"/>
    <property type="molecule type" value="Genomic_DNA"/>
</dbReference>
<comment type="similarity">
    <text evidence="2">Belongs to the TFIIF beta subunit family.</text>
</comment>
<dbReference type="InterPro" id="IPR003196">
    <property type="entry name" value="TFIIF_beta"/>
</dbReference>
<dbReference type="InterPro" id="IPR036390">
    <property type="entry name" value="WH_DNA-bd_sf"/>
</dbReference>
<dbReference type="GO" id="GO:0006367">
    <property type="term" value="P:transcription initiation at RNA polymerase II promoter"/>
    <property type="evidence" value="ECO:0007669"/>
    <property type="project" value="InterPro"/>
</dbReference>
<keyword evidence="6" id="KW-0804">Transcription</keyword>
<dbReference type="InterPro" id="IPR011039">
    <property type="entry name" value="TFIIF_interaction"/>
</dbReference>
<dbReference type="FunFam" id="1.10.10.10:FF:000035">
    <property type="entry name" value="General transcription factor IIF subunit 2"/>
    <property type="match status" value="1"/>
</dbReference>
<evidence type="ECO:0000256" key="7">
    <source>
        <dbReference type="ARBA" id="ARBA00023242"/>
    </source>
</evidence>
<keyword evidence="7" id="KW-0539">Nucleus</keyword>